<dbReference type="Gene3D" id="3.10.10.10">
    <property type="entry name" value="HIV Type 1 Reverse Transcriptase, subunit A, domain 1"/>
    <property type="match status" value="1"/>
</dbReference>
<gene>
    <name evidence="2" type="ORF">BSL78_16914</name>
</gene>
<evidence type="ECO:0000313" key="3">
    <source>
        <dbReference type="Proteomes" id="UP000230750"/>
    </source>
</evidence>
<name>A0A2G8KDZ7_STIJA</name>
<dbReference type="InterPro" id="IPR043128">
    <property type="entry name" value="Rev_trsase/Diguanyl_cyclase"/>
</dbReference>
<dbReference type="Gene3D" id="3.30.70.270">
    <property type="match status" value="2"/>
</dbReference>
<dbReference type="InterPro" id="IPR000477">
    <property type="entry name" value="RT_dom"/>
</dbReference>
<dbReference type="OrthoDB" id="7701233at2759"/>
<feature type="domain" description="Reverse transcriptase" evidence="1">
    <location>
        <begin position="116"/>
        <end position="170"/>
    </location>
</feature>
<sequence length="294" mass="33469">MVSMVTSISDNRKEVPEHVVDLLEIGTEHLADEQRADLVELLKDYADVFARSSDDLGYTTLVQHKLDTGSARPVKQSARRVPVQLRDQERELLKQMLDTGVIEPSASPWASPIVLVKKKNGGTRFCVDYRKVNALTEKDSYPIPRIADSLDAMTGARWFSTLDLASGYWQTQAVFDRFREAGLKLSPSKCKLFQRSVTYLGHVVSSEGVATDPEKIKAVSEWPRPQRLTDVRSFVGLCGYYRRFIRGFAEIASPLFKLTEKKQKFDWDEDCELAFSNLKTALTTARCWLIRKQW</sequence>
<keyword evidence="3" id="KW-1185">Reference proteome</keyword>
<organism evidence="2 3">
    <name type="scientific">Stichopus japonicus</name>
    <name type="common">Sea cucumber</name>
    <dbReference type="NCBI Taxonomy" id="307972"/>
    <lineage>
        <taxon>Eukaryota</taxon>
        <taxon>Metazoa</taxon>
        <taxon>Echinodermata</taxon>
        <taxon>Eleutherozoa</taxon>
        <taxon>Echinozoa</taxon>
        <taxon>Holothuroidea</taxon>
        <taxon>Aspidochirotacea</taxon>
        <taxon>Aspidochirotida</taxon>
        <taxon>Stichopodidae</taxon>
        <taxon>Apostichopus</taxon>
    </lineage>
</organism>
<dbReference type="Proteomes" id="UP000230750">
    <property type="component" value="Unassembled WGS sequence"/>
</dbReference>
<dbReference type="CDD" id="cd01647">
    <property type="entry name" value="RT_LTR"/>
    <property type="match status" value="1"/>
</dbReference>
<protein>
    <submittedName>
        <fullName evidence="2">Retrovirus-related Pol polyprotein from transposon</fullName>
    </submittedName>
</protein>
<comment type="caution">
    <text evidence="2">The sequence shown here is derived from an EMBL/GenBank/DDBJ whole genome shotgun (WGS) entry which is preliminary data.</text>
</comment>
<dbReference type="InterPro" id="IPR043502">
    <property type="entry name" value="DNA/RNA_pol_sf"/>
</dbReference>
<dbReference type="PANTHER" id="PTHR37984:SF5">
    <property type="entry name" value="PROTEIN NYNRIN-LIKE"/>
    <property type="match status" value="1"/>
</dbReference>
<reference evidence="2 3" key="1">
    <citation type="journal article" date="2017" name="PLoS Biol.">
        <title>The sea cucumber genome provides insights into morphological evolution and visceral regeneration.</title>
        <authorList>
            <person name="Zhang X."/>
            <person name="Sun L."/>
            <person name="Yuan J."/>
            <person name="Sun Y."/>
            <person name="Gao Y."/>
            <person name="Zhang L."/>
            <person name="Li S."/>
            <person name="Dai H."/>
            <person name="Hamel J.F."/>
            <person name="Liu C."/>
            <person name="Yu Y."/>
            <person name="Liu S."/>
            <person name="Lin W."/>
            <person name="Guo K."/>
            <person name="Jin S."/>
            <person name="Xu P."/>
            <person name="Storey K.B."/>
            <person name="Huan P."/>
            <person name="Zhang T."/>
            <person name="Zhou Y."/>
            <person name="Zhang J."/>
            <person name="Lin C."/>
            <person name="Li X."/>
            <person name="Xing L."/>
            <person name="Huo D."/>
            <person name="Sun M."/>
            <person name="Wang L."/>
            <person name="Mercier A."/>
            <person name="Li F."/>
            <person name="Yang H."/>
            <person name="Xiang J."/>
        </authorList>
    </citation>
    <scope>NUCLEOTIDE SEQUENCE [LARGE SCALE GENOMIC DNA]</scope>
    <source>
        <strain evidence="2">Shaxun</strain>
        <tissue evidence="2">Muscle</tissue>
    </source>
</reference>
<evidence type="ECO:0000259" key="1">
    <source>
        <dbReference type="Pfam" id="PF00078"/>
    </source>
</evidence>
<dbReference type="EMBL" id="MRZV01000659">
    <property type="protein sequence ID" value="PIK46224.1"/>
    <property type="molecule type" value="Genomic_DNA"/>
</dbReference>
<dbReference type="PANTHER" id="PTHR37984">
    <property type="entry name" value="PROTEIN CBG26694"/>
    <property type="match status" value="1"/>
</dbReference>
<evidence type="ECO:0000313" key="2">
    <source>
        <dbReference type="EMBL" id="PIK46224.1"/>
    </source>
</evidence>
<dbReference type="AlphaFoldDB" id="A0A2G8KDZ7"/>
<dbReference type="Pfam" id="PF00078">
    <property type="entry name" value="RVT_1"/>
    <property type="match status" value="1"/>
</dbReference>
<dbReference type="FunFam" id="3.30.70.270:FF:000020">
    <property type="entry name" value="Transposon Tf2-6 polyprotein-like Protein"/>
    <property type="match status" value="1"/>
</dbReference>
<proteinExistence type="predicted"/>
<dbReference type="InterPro" id="IPR050951">
    <property type="entry name" value="Retrovirus_Pol_polyprotein"/>
</dbReference>
<accession>A0A2G8KDZ7</accession>
<dbReference type="SUPFAM" id="SSF56672">
    <property type="entry name" value="DNA/RNA polymerases"/>
    <property type="match status" value="1"/>
</dbReference>